<organism evidence="2 3">
    <name type="scientific">Cordyceps javanica</name>
    <dbReference type="NCBI Taxonomy" id="43265"/>
    <lineage>
        <taxon>Eukaryota</taxon>
        <taxon>Fungi</taxon>
        <taxon>Dikarya</taxon>
        <taxon>Ascomycota</taxon>
        <taxon>Pezizomycotina</taxon>
        <taxon>Sordariomycetes</taxon>
        <taxon>Hypocreomycetidae</taxon>
        <taxon>Hypocreales</taxon>
        <taxon>Cordycipitaceae</taxon>
        <taxon>Cordyceps</taxon>
    </lineage>
</organism>
<accession>A0A545UQW8</accession>
<dbReference type="EMBL" id="SPUK01000017">
    <property type="protein sequence ID" value="TQV91848.1"/>
    <property type="molecule type" value="Genomic_DNA"/>
</dbReference>
<proteinExistence type="predicted"/>
<evidence type="ECO:0000256" key="1">
    <source>
        <dbReference type="SAM" id="MobiDB-lite"/>
    </source>
</evidence>
<dbReference type="Proteomes" id="UP000315783">
    <property type="component" value="Unassembled WGS sequence"/>
</dbReference>
<sequence length="92" mass="9588">MGPTTPVSRSPPPSRGIPPALIGYSRLSPSVSVLCSTNSPLANHHLSCSVSNGRRLILFFCALTSHHPSSSAALRHASSPVRPPSSQSPHAL</sequence>
<reference evidence="2 3" key="1">
    <citation type="journal article" date="2019" name="Appl. Microbiol. Biotechnol.">
        <title>Genome sequence of Isaria javanica and comparative genome analysis insights into family S53 peptidase evolution in fungal entomopathogens.</title>
        <authorList>
            <person name="Lin R."/>
            <person name="Zhang X."/>
            <person name="Xin B."/>
            <person name="Zou M."/>
            <person name="Gao Y."/>
            <person name="Qin F."/>
            <person name="Hu Q."/>
            <person name="Xie B."/>
            <person name="Cheng X."/>
        </authorList>
    </citation>
    <scope>NUCLEOTIDE SEQUENCE [LARGE SCALE GENOMIC DNA]</scope>
    <source>
        <strain evidence="2 3">IJ1G</strain>
    </source>
</reference>
<evidence type="ECO:0000313" key="2">
    <source>
        <dbReference type="EMBL" id="TQV91848.1"/>
    </source>
</evidence>
<keyword evidence="3" id="KW-1185">Reference proteome</keyword>
<name>A0A545UQW8_9HYPO</name>
<feature type="region of interest" description="Disordered" evidence="1">
    <location>
        <begin position="1"/>
        <end position="21"/>
    </location>
</feature>
<evidence type="ECO:0000313" key="3">
    <source>
        <dbReference type="Proteomes" id="UP000315783"/>
    </source>
</evidence>
<dbReference type="AlphaFoldDB" id="A0A545UQW8"/>
<feature type="region of interest" description="Disordered" evidence="1">
    <location>
        <begin position="72"/>
        <end position="92"/>
    </location>
</feature>
<feature type="compositionally biased region" description="Low complexity" evidence="1">
    <location>
        <begin position="78"/>
        <end position="92"/>
    </location>
</feature>
<protein>
    <submittedName>
        <fullName evidence="2">Uncharacterized protein</fullName>
    </submittedName>
</protein>
<comment type="caution">
    <text evidence="2">The sequence shown here is derived from an EMBL/GenBank/DDBJ whole genome shotgun (WGS) entry which is preliminary data.</text>
</comment>
<gene>
    <name evidence="2" type="ORF">IF1G_09433</name>
</gene>